<proteinExistence type="predicted"/>
<dbReference type="Gene3D" id="3.40.190.10">
    <property type="entry name" value="Periplasmic binding protein-like II"/>
    <property type="match status" value="2"/>
</dbReference>
<dbReference type="Proteomes" id="UP000306416">
    <property type="component" value="Unassembled WGS sequence"/>
</dbReference>
<dbReference type="AlphaFoldDB" id="A0A4S1CL17"/>
<sequence length="286" mass="31591">MKRLAACCCLFLNLLLTAHVACAASQHTYTFAVVPYYSPEKIWTLFTPVVNYLSKTTGDKWQLQLYPNHAEFLNDICNGKISAAFTGPVPLARAYEACGARPVLVALAQNGKPVYHSVFVSSDQAIRNLRDLKGKRVGFFKGSTAAHVVPVRMLKDAGVYMPDISPVFLGSQDKLVSALLTGDIAAAGIKESLYQKVSREKLHVLSRSEPLPNFAVCALPAFPAKARERLVSSLLKLKPLTNARDRELVSHWDDEVKHGFVTPDRDFLVGVFRIRDMFKDAGNGIR</sequence>
<dbReference type="Pfam" id="PF12974">
    <property type="entry name" value="Phosphonate-bd"/>
    <property type="match status" value="1"/>
</dbReference>
<reference evidence="2 3" key="1">
    <citation type="submission" date="2019-04" db="EMBL/GenBank/DDBJ databases">
        <title>Geobacter oryzae sp. nov., ferric-reducing bacteria isolated from paddy soil.</title>
        <authorList>
            <person name="Xu Z."/>
            <person name="Masuda Y."/>
            <person name="Itoh H."/>
            <person name="Senoo K."/>
        </authorList>
    </citation>
    <scope>NUCLEOTIDE SEQUENCE [LARGE SCALE GENOMIC DNA]</scope>
    <source>
        <strain evidence="2 3">Red111</strain>
    </source>
</reference>
<organism evidence="2 3">
    <name type="scientific">Geomonas terrae</name>
    <dbReference type="NCBI Taxonomy" id="2562681"/>
    <lineage>
        <taxon>Bacteria</taxon>
        <taxon>Pseudomonadati</taxon>
        <taxon>Thermodesulfobacteriota</taxon>
        <taxon>Desulfuromonadia</taxon>
        <taxon>Geobacterales</taxon>
        <taxon>Geobacteraceae</taxon>
        <taxon>Geomonas</taxon>
    </lineage>
</organism>
<dbReference type="EMBL" id="SRSC01000001">
    <property type="protein sequence ID" value="TGU74431.1"/>
    <property type="molecule type" value="Genomic_DNA"/>
</dbReference>
<comment type="caution">
    <text evidence="2">The sequence shown here is derived from an EMBL/GenBank/DDBJ whole genome shotgun (WGS) entry which is preliminary data.</text>
</comment>
<evidence type="ECO:0008006" key="4">
    <source>
        <dbReference type="Google" id="ProtNLM"/>
    </source>
</evidence>
<name>A0A4S1CL17_9BACT</name>
<keyword evidence="3" id="KW-1185">Reference proteome</keyword>
<dbReference type="PANTHER" id="PTHR35841:SF1">
    <property type="entry name" value="PHOSPHONATES-BINDING PERIPLASMIC PROTEIN"/>
    <property type="match status" value="1"/>
</dbReference>
<feature type="chain" id="PRO_5020638422" description="Phosphate/phosphite/phosphonate ABC transporter substrate-binding protein" evidence="1">
    <location>
        <begin position="24"/>
        <end position="286"/>
    </location>
</feature>
<dbReference type="PANTHER" id="PTHR35841">
    <property type="entry name" value="PHOSPHONATES-BINDING PERIPLASMIC PROTEIN"/>
    <property type="match status" value="1"/>
</dbReference>
<dbReference type="SUPFAM" id="SSF53850">
    <property type="entry name" value="Periplasmic binding protein-like II"/>
    <property type="match status" value="1"/>
</dbReference>
<gene>
    <name evidence="2" type="ORF">E4633_02915</name>
</gene>
<accession>A0A4S1CL17</accession>
<feature type="signal peptide" evidence="1">
    <location>
        <begin position="1"/>
        <end position="23"/>
    </location>
</feature>
<keyword evidence="1" id="KW-0732">Signal</keyword>
<evidence type="ECO:0000256" key="1">
    <source>
        <dbReference type="SAM" id="SignalP"/>
    </source>
</evidence>
<dbReference type="RefSeq" id="WP_135868761.1">
    <property type="nucleotide sequence ID" value="NZ_SRSC01000001.1"/>
</dbReference>
<protein>
    <recommendedName>
        <fullName evidence="4">Phosphate/phosphite/phosphonate ABC transporter substrate-binding protein</fullName>
    </recommendedName>
</protein>
<evidence type="ECO:0000313" key="3">
    <source>
        <dbReference type="Proteomes" id="UP000306416"/>
    </source>
</evidence>
<evidence type="ECO:0000313" key="2">
    <source>
        <dbReference type="EMBL" id="TGU74431.1"/>
    </source>
</evidence>